<accession>A0A5D3APR8</accession>
<dbReference type="Proteomes" id="UP000322245">
    <property type="component" value="Unassembled WGS sequence"/>
</dbReference>
<proteinExistence type="predicted"/>
<reference evidence="2 3" key="1">
    <citation type="submission" date="2017-05" db="EMBL/GenBank/DDBJ databases">
        <title>The Genome Sequence of Tsuchiyaea wingfieldii DSM 27421.</title>
        <authorList>
            <person name="Cuomo C."/>
            <person name="Passer A."/>
            <person name="Billmyre B."/>
            <person name="Heitman J."/>
        </authorList>
    </citation>
    <scope>NUCLEOTIDE SEQUENCE [LARGE SCALE GENOMIC DNA]</scope>
    <source>
        <strain evidence="2 3">DSM 27421</strain>
    </source>
</reference>
<evidence type="ECO:0000256" key="1">
    <source>
        <dbReference type="SAM" id="MobiDB-lite"/>
    </source>
</evidence>
<evidence type="ECO:0000313" key="3">
    <source>
        <dbReference type="Proteomes" id="UP000322245"/>
    </source>
</evidence>
<dbReference type="AlphaFoldDB" id="A0A5D3APR8"/>
<organism evidence="2 3">
    <name type="scientific">Cryptococcus floricola</name>
    <dbReference type="NCBI Taxonomy" id="2591691"/>
    <lineage>
        <taxon>Eukaryota</taxon>
        <taxon>Fungi</taxon>
        <taxon>Dikarya</taxon>
        <taxon>Basidiomycota</taxon>
        <taxon>Agaricomycotina</taxon>
        <taxon>Tremellomycetes</taxon>
        <taxon>Tremellales</taxon>
        <taxon>Cryptococcaceae</taxon>
        <taxon>Cryptococcus</taxon>
    </lineage>
</organism>
<protein>
    <submittedName>
        <fullName evidence="2">Uncharacterized protein</fullName>
    </submittedName>
</protein>
<dbReference type="EMBL" id="NIDF01000115">
    <property type="protein sequence ID" value="TYJ52812.1"/>
    <property type="molecule type" value="Genomic_DNA"/>
</dbReference>
<keyword evidence="3" id="KW-1185">Reference proteome</keyword>
<gene>
    <name evidence="2" type="ORF">B9479_006575</name>
</gene>
<feature type="region of interest" description="Disordered" evidence="1">
    <location>
        <begin position="99"/>
        <end position="120"/>
    </location>
</feature>
<sequence length="256" mass="28537">MSGTSSQEKTQDNPTSITDSFPDPGVTHPLAETEEGELVIKMHALLQMTDRKETEYWSRDFKGTKEELKSTSTYREPYIDPGIVIIDEGASVGFGSSVLNEEDPQSDLTGHSRSKFEEEPLVPTSCPPWSDHHNLWPRFPLTICARSVGANRTFTGSALSFDVFDMASSKAPTGSISNGNEEWLLKVKDNVIIPGTLRSVFDDKEASHFEELQDAGEKWKLDRIEWTGPGSRVSEGDPAGWADDNPHSDWVFKRME</sequence>
<evidence type="ECO:0000313" key="2">
    <source>
        <dbReference type="EMBL" id="TYJ52812.1"/>
    </source>
</evidence>
<name>A0A5D3APR8_9TREE</name>
<feature type="region of interest" description="Disordered" evidence="1">
    <location>
        <begin position="1"/>
        <end position="35"/>
    </location>
</feature>
<feature type="compositionally biased region" description="Polar residues" evidence="1">
    <location>
        <begin position="1"/>
        <end position="19"/>
    </location>
</feature>
<comment type="caution">
    <text evidence="2">The sequence shown here is derived from an EMBL/GenBank/DDBJ whole genome shotgun (WGS) entry which is preliminary data.</text>
</comment>